<evidence type="ECO:0000313" key="8">
    <source>
        <dbReference type="EnsemblPlants" id="QL09p052998:mrna:CDS:1"/>
    </source>
</evidence>
<dbReference type="GO" id="GO:0016567">
    <property type="term" value="P:protein ubiquitination"/>
    <property type="evidence" value="ECO:0007669"/>
    <property type="project" value="TreeGrafter"/>
</dbReference>
<protein>
    <recommendedName>
        <fullName evidence="2">RING-type E3 ubiquitin transferase</fullName>
        <ecNumber evidence="2">2.3.2.27</ecNumber>
    </recommendedName>
</protein>
<dbReference type="SUPFAM" id="SSF57850">
    <property type="entry name" value="RING/U-box"/>
    <property type="match status" value="1"/>
</dbReference>
<dbReference type="PANTHER" id="PTHR15710">
    <property type="entry name" value="E3 UBIQUITIN-PROTEIN LIGASE PRAJA"/>
    <property type="match status" value="1"/>
</dbReference>
<evidence type="ECO:0000256" key="3">
    <source>
        <dbReference type="ARBA" id="ARBA00022723"/>
    </source>
</evidence>
<evidence type="ECO:0000256" key="2">
    <source>
        <dbReference type="ARBA" id="ARBA00012483"/>
    </source>
</evidence>
<dbReference type="EC" id="2.3.2.27" evidence="2"/>
<sequence length="281" mass="32346">MASTTTLNSNPYNDHDVYICASLIPLPRGNESHIDINYKVITTWLSDAEFARNQTYTSEQPFDPISLPCDLLTSEGGNNPSWNIISRMISDMKISSQSLHWREQEQGEGVVSSSSMPVPWTILNDVDGLIKHILDFAQSLVKKNNNNKKQVVMGMMLLITKEVTLPHHEFEWRRNKLEQTQRYFGMFRCMLREEARRSSRPINLDSLWLLEEVIFRDTDDDLMSEPTCAVCLENFLIGSNVTTMPCSHIFHTKCILKWLVRNHVCPLCRFELPKLKALGRA</sequence>
<reference evidence="8" key="2">
    <citation type="submission" date="2021-01" db="UniProtKB">
        <authorList>
            <consortium name="EnsemblPlants"/>
        </authorList>
    </citation>
    <scope>IDENTIFICATION</scope>
</reference>
<dbReference type="AlphaFoldDB" id="A0A7N2MMB4"/>
<dbReference type="GO" id="GO:0061630">
    <property type="term" value="F:ubiquitin protein ligase activity"/>
    <property type="evidence" value="ECO:0007669"/>
    <property type="project" value="UniProtKB-EC"/>
</dbReference>
<evidence type="ECO:0000256" key="5">
    <source>
        <dbReference type="ARBA" id="ARBA00022833"/>
    </source>
</evidence>
<reference evidence="8 9" key="1">
    <citation type="journal article" date="2016" name="G3 (Bethesda)">
        <title>First Draft Assembly and Annotation of the Genome of a California Endemic Oak Quercus lobata Nee (Fagaceae).</title>
        <authorList>
            <person name="Sork V.L."/>
            <person name="Fitz-Gibbon S.T."/>
            <person name="Puiu D."/>
            <person name="Crepeau M."/>
            <person name="Gugger P.F."/>
            <person name="Sherman R."/>
            <person name="Stevens K."/>
            <person name="Langley C.H."/>
            <person name="Pellegrini M."/>
            <person name="Salzberg S.L."/>
        </authorList>
    </citation>
    <scope>NUCLEOTIDE SEQUENCE [LARGE SCALE GENOMIC DNA]</scope>
    <source>
        <strain evidence="8 9">cv. SW786</strain>
    </source>
</reference>
<evidence type="ECO:0000256" key="6">
    <source>
        <dbReference type="PROSITE-ProRule" id="PRU00175"/>
    </source>
</evidence>
<keyword evidence="5" id="KW-0862">Zinc</keyword>
<dbReference type="Pfam" id="PF13639">
    <property type="entry name" value="zf-RING_2"/>
    <property type="match status" value="1"/>
</dbReference>
<dbReference type="GO" id="GO:0005737">
    <property type="term" value="C:cytoplasm"/>
    <property type="evidence" value="ECO:0007669"/>
    <property type="project" value="TreeGrafter"/>
</dbReference>
<comment type="catalytic activity">
    <reaction evidence="1">
        <text>S-ubiquitinyl-[E2 ubiquitin-conjugating enzyme]-L-cysteine + [acceptor protein]-L-lysine = [E2 ubiquitin-conjugating enzyme]-L-cysteine + N(6)-ubiquitinyl-[acceptor protein]-L-lysine.</text>
        <dbReference type="EC" id="2.3.2.27"/>
    </reaction>
</comment>
<organism evidence="8 9">
    <name type="scientific">Quercus lobata</name>
    <name type="common">Valley oak</name>
    <dbReference type="NCBI Taxonomy" id="97700"/>
    <lineage>
        <taxon>Eukaryota</taxon>
        <taxon>Viridiplantae</taxon>
        <taxon>Streptophyta</taxon>
        <taxon>Embryophyta</taxon>
        <taxon>Tracheophyta</taxon>
        <taxon>Spermatophyta</taxon>
        <taxon>Magnoliopsida</taxon>
        <taxon>eudicotyledons</taxon>
        <taxon>Gunneridae</taxon>
        <taxon>Pentapetalae</taxon>
        <taxon>rosids</taxon>
        <taxon>fabids</taxon>
        <taxon>Fagales</taxon>
        <taxon>Fagaceae</taxon>
        <taxon>Quercus</taxon>
    </lineage>
</organism>
<keyword evidence="9" id="KW-1185">Reference proteome</keyword>
<dbReference type="InterPro" id="IPR001841">
    <property type="entry name" value="Znf_RING"/>
</dbReference>
<dbReference type="SMART" id="SM00184">
    <property type="entry name" value="RING"/>
    <property type="match status" value="1"/>
</dbReference>
<evidence type="ECO:0000259" key="7">
    <source>
        <dbReference type="PROSITE" id="PS50089"/>
    </source>
</evidence>
<dbReference type="Gene3D" id="3.30.40.10">
    <property type="entry name" value="Zinc/RING finger domain, C3HC4 (zinc finger)"/>
    <property type="match status" value="1"/>
</dbReference>
<accession>A0A7N2MMB4</accession>
<dbReference type="PANTHER" id="PTHR15710:SF243">
    <property type="entry name" value="E3 UBIQUITIN-PROTEIN LIGASE PRAJA-2 ISOFORM X1"/>
    <property type="match status" value="1"/>
</dbReference>
<dbReference type="EMBL" id="LRBV02000009">
    <property type="status" value="NOT_ANNOTATED_CDS"/>
    <property type="molecule type" value="Genomic_DNA"/>
</dbReference>
<dbReference type="InterPro" id="IPR013083">
    <property type="entry name" value="Znf_RING/FYVE/PHD"/>
</dbReference>
<evidence type="ECO:0000313" key="9">
    <source>
        <dbReference type="Proteomes" id="UP000594261"/>
    </source>
</evidence>
<keyword evidence="4 6" id="KW-0863">Zinc-finger</keyword>
<feature type="domain" description="RING-type" evidence="7">
    <location>
        <begin position="228"/>
        <end position="269"/>
    </location>
</feature>
<dbReference type="GO" id="GO:0008270">
    <property type="term" value="F:zinc ion binding"/>
    <property type="evidence" value="ECO:0007669"/>
    <property type="project" value="UniProtKB-KW"/>
</dbReference>
<name>A0A7N2MMB4_QUELO</name>
<dbReference type="Gramene" id="QL09p052998:mrna">
    <property type="protein sequence ID" value="QL09p052998:mrna:CDS:1"/>
    <property type="gene ID" value="QL09p052998"/>
</dbReference>
<dbReference type="EnsemblPlants" id="QL09p052998:mrna">
    <property type="protein sequence ID" value="QL09p052998:mrna:CDS:1"/>
    <property type="gene ID" value="QL09p052998"/>
</dbReference>
<evidence type="ECO:0000256" key="4">
    <source>
        <dbReference type="ARBA" id="ARBA00022771"/>
    </source>
</evidence>
<evidence type="ECO:0000256" key="1">
    <source>
        <dbReference type="ARBA" id="ARBA00000900"/>
    </source>
</evidence>
<dbReference type="Proteomes" id="UP000594261">
    <property type="component" value="Chromosome 9"/>
</dbReference>
<proteinExistence type="predicted"/>
<dbReference type="InParanoid" id="A0A7N2MMB4"/>
<dbReference type="CDD" id="cd16454">
    <property type="entry name" value="RING-H2_PA-TM-RING"/>
    <property type="match status" value="1"/>
</dbReference>
<dbReference type="PROSITE" id="PS50089">
    <property type="entry name" value="ZF_RING_2"/>
    <property type="match status" value="1"/>
</dbReference>
<keyword evidence="3" id="KW-0479">Metal-binding</keyword>